<protein>
    <submittedName>
        <fullName evidence="8">Octopamine receptor beta-2R</fullName>
    </submittedName>
</protein>
<dbReference type="Pfam" id="PF00001">
    <property type="entry name" value="7tm_1"/>
    <property type="match status" value="1"/>
</dbReference>
<dbReference type="PANTHER" id="PTHR45698:SF1">
    <property type="entry name" value="TRACE AMINE-ASSOCIATED RECEPTOR 13C-LIKE"/>
    <property type="match status" value="1"/>
</dbReference>
<keyword evidence="3 6" id="KW-1133">Transmembrane helix</keyword>
<keyword evidence="2 5" id="KW-0812">Transmembrane</keyword>
<evidence type="ECO:0000256" key="5">
    <source>
        <dbReference type="RuleBase" id="RU000688"/>
    </source>
</evidence>
<reference evidence="8" key="1">
    <citation type="submission" date="2021-10" db="EMBL/GenBank/DDBJ databases">
        <title>Tropical sea cucumber genome reveals ecological adaptation and Cuvierian tubules defense mechanism.</title>
        <authorList>
            <person name="Chen T."/>
        </authorList>
    </citation>
    <scope>NUCLEOTIDE SEQUENCE</scope>
    <source>
        <strain evidence="8">Nanhai2018</strain>
        <tissue evidence="8">Muscle</tissue>
    </source>
</reference>
<gene>
    <name evidence="8" type="ORF">HOLleu_10305</name>
</gene>
<comment type="subcellular location">
    <subcellularLocation>
        <location evidence="1">Membrane</location>
    </subcellularLocation>
</comment>
<evidence type="ECO:0000256" key="1">
    <source>
        <dbReference type="ARBA" id="ARBA00004370"/>
    </source>
</evidence>
<keyword evidence="4 6" id="KW-0472">Membrane</keyword>
<name>A0A9Q1CE44_HOLLE</name>
<keyword evidence="5" id="KW-0297">G-protein coupled receptor</keyword>
<dbReference type="PRINTS" id="PR00237">
    <property type="entry name" value="GPCRRHODOPSN"/>
</dbReference>
<dbReference type="Proteomes" id="UP001152320">
    <property type="component" value="Chromosome 4"/>
</dbReference>
<accession>A0A9Q1CE44</accession>
<dbReference type="SMART" id="SM01381">
    <property type="entry name" value="7TM_GPCR_Srsx"/>
    <property type="match status" value="1"/>
</dbReference>
<dbReference type="CDD" id="cd00637">
    <property type="entry name" value="7tm_classA_rhodopsin-like"/>
    <property type="match status" value="1"/>
</dbReference>
<sequence>MEESLFSNSTENYSPEEELPTRPVAVSIFFVIIAVLGISGNGLVLVVIAKVPDLRSITNILIGHQSFVDFISSCLLLVVYFPQAINLEALSANHIVLANFICKVWVDQFVYWAVIKVSTVNLVCLTLERYFAVVYPHNYRQRASKKGAALVCVAAWIIGPLSELYFLFTFSVDEGGQCSKNELKRSGEYAIAFMVFTFTLVIPLMIMAFVYISIIRALRPVKPVANVASNAQVNKSNSSLHNGDNQQQVANVSASVTFQESNGNQRVENDNQQVQFKGTVRTVRERARRNVLTTMFLVSLTYAVCWTPNQIIYFYYNLVSQTDFTGSFYLFTVILAGTNVCVNPIIYAFKYRKFQQGLRQVFLKQAPVIWETTATDPS</sequence>
<dbReference type="AlphaFoldDB" id="A0A9Q1CE44"/>
<feature type="transmembrane region" description="Helical" evidence="6">
    <location>
        <begin position="24"/>
        <end position="48"/>
    </location>
</feature>
<feature type="transmembrane region" description="Helical" evidence="6">
    <location>
        <begin position="190"/>
        <end position="212"/>
    </location>
</feature>
<dbReference type="Gene3D" id="1.20.1070.10">
    <property type="entry name" value="Rhodopsin 7-helix transmembrane proteins"/>
    <property type="match status" value="1"/>
</dbReference>
<evidence type="ECO:0000313" key="8">
    <source>
        <dbReference type="EMBL" id="KAJ8043281.1"/>
    </source>
</evidence>
<feature type="transmembrane region" description="Helical" evidence="6">
    <location>
        <begin position="60"/>
        <end position="81"/>
    </location>
</feature>
<evidence type="ECO:0000313" key="9">
    <source>
        <dbReference type="Proteomes" id="UP001152320"/>
    </source>
</evidence>
<dbReference type="GO" id="GO:0004930">
    <property type="term" value="F:G protein-coupled receptor activity"/>
    <property type="evidence" value="ECO:0007669"/>
    <property type="project" value="UniProtKB-KW"/>
</dbReference>
<feature type="transmembrane region" description="Helical" evidence="6">
    <location>
        <begin position="148"/>
        <end position="170"/>
    </location>
</feature>
<dbReference type="EMBL" id="JAIZAY010000004">
    <property type="protein sequence ID" value="KAJ8043281.1"/>
    <property type="molecule type" value="Genomic_DNA"/>
</dbReference>
<feature type="domain" description="G-protein coupled receptors family 1 profile" evidence="7">
    <location>
        <begin position="40"/>
        <end position="347"/>
    </location>
</feature>
<evidence type="ECO:0000259" key="7">
    <source>
        <dbReference type="PROSITE" id="PS50262"/>
    </source>
</evidence>
<evidence type="ECO:0000256" key="4">
    <source>
        <dbReference type="ARBA" id="ARBA00023136"/>
    </source>
</evidence>
<keyword evidence="9" id="KW-1185">Reference proteome</keyword>
<dbReference type="PANTHER" id="PTHR45698">
    <property type="entry name" value="TRACE AMINE-ASSOCIATED RECEPTOR 19N-RELATED"/>
    <property type="match status" value="1"/>
</dbReference>
<dbReference type="PROSITE" id="PS00237">
    <property type="entry name" value="G_PROTEIN_RECEP_F1_1"/>
    <property type="match status" value="1"/>
</dbReference>
<keyword evidence="5" id="KW-0807">Transducer</keyword>
<keyword evidence="5 8" id="KW-0675">Receptor</keyword>
<dbReference type="InterPro" id="IPR017452">
    <property type="entry name" value="GPCR_Rhodpsn_7TM"/>
</dbReference>
<organism evidence="8 9">
    <name type="scientific">Holothuria leucospilota</name>
    <name type="common">Black long sea cucumber</name>
    <name type="synonym">Mertensiothuria leucospilota</name>
    <dbReference type="NCBI Taxonomy" id="206669"/>
    <lineage>
        <taxon>Eukaryota</taxon>
        <taxon>Metazoa</taxon>
        <taxon>Echinodermata</taxon>
        <taxon>Eleutherozoa</taxon>
        <taxon>Echinozoa</taxon>
        <taxon>Holothuroidea</taxon>
        <taxon>Aspidochirotacea</taxon>
        <taxon>Aspidochirotida</taxon>
        <taxon>Holothuriidae</taxon>
        <taxon>Holothuria</taxon>
    </lineage>
</organism>
<evidence type="ECO:0000256" key="6">
    <source>
        <dbReference type="SAM" id="Phobius"/>
    </source>
</evidence>
<feature type="transmembrane region" description="Helical" evidence="6">
    <location>
        <begin position="328"/>
        <end position="349"/>
    </location>
</feature>
<evidence type="ECO:0000256" key="2">
    <source>
        <dbReference type="ARBA" id="ARBA00022692"/>
    </source>
</evidence>
<dbReference type="OrthoDB" id="6246803at2759"/>
<comment type="caution">
    <text evidence="8">The sequence shown here is derived from an EMBL/GenBank/DDBJ whole genome shotgun (WGS) entry which is preliminary data.</text>
</comment>
<dbReference type="SUPFAM" id="SSF81321">
    <property type="entry name" value="Family A G protein-coupled receptor-like"/>
    <property type="match status" value="1"/>
</dbReference>
<dbReference type="InterPro" id="IPR000276">
    <property type="entry name" value="GPCR_Rhodpsn"/>
</dbReference>
<dbReference type="PROSITE" id="PS50262">
    <property type="entry name" value="G_PROTEIN_RECEP_F1_2"/>
    <property type="match status" value="1"/>
</dbReference>
<comment type="similarity">
    <text evidence="5">Belongs to the G-protein coupled receptor 1 family.</text>
</comment>
<proteinExistence type="inferred from homology"/>
<feature type="transmembrane region" description="Helical" evidence="6">
    <location>
        <begin position="291"/>
        <end position="316"/>
    </location>
</feature>
<dbReference type="GO" id="GO:0016020">
    <property type="term" value="C:membrane"/>
    <property type="evidence" value="ECO:0007669"/>
    <property type="project" value="UniProtKB-SubCell"/>
</dbReference>
<evidence type="ECO:0000256" key="3">
    <source>
        <dbReference type="ARBA" id="ARBA00022989"/>
    </source>
</evidence>
<feature type="transmembrane region" description="Helical" evidence="6">
    <location>
        <begin position="109"/>
        <end position="127"/>
    </location>
</feature>